<protein>
    <recommendedName>
        <fullName evidence="4">F-box protein</fullName>
    </recommendedName>
</protein>
<dbReference type="InterPro" id="IPR037476">
    <property type="entry name" value="PCH1"/>
</dbReference>
<evidence type="ECO:0000313" key="2">
    <source>
        <dbReference type="EMBL" id="KAK1431156.1"/>
    </source>
</evidence>
<dbReference type="Proteomes" id="UP001229421">
    <property type="component" value="Unassembled WGS sequence"/>
</dbReference>
<proteinExistence type="predicted"/>
<feature type="region of interest" description="Disordered" evidence="1">
    <location>
        <begin position="409"/>
        <end position="465"/>
    </location>
</feature>
<comment type="caution">
    <text evidence="2">The sequence shown here is derived from an EMBL/GenBank/DDBJ whole genome shotgun (WGS) entry which is preliminary data.</text>
</comment>
<dbReference type="PANTHER" id="PTHR36062">
    <property type="entry name" value="OS01G0687300 PROTEIN"/>
    <property type="match status" value="1"/>
</dbReference>
<feature type="region of interest" description="Disordered" evidence="1">
    <location>
        <begin position="331"/>
        <end position="360"/>
    </location>
</feature>
<dbReference type="PANTHER" id="PTHR36062:SF1">
    <property type="entry name" value="OS01G0687300 PROTEIN"/>
    <property type="match status" value="1"/>
</dbReference>
<evidence type="ECO:0000313" key="3">
    <source>
        <dbReference type="Proteomes" id="UP001229421"/>
    </source>
</evidence>
<reference evidence="2" key="1">
    <citation type="journal article" date="2023" name="bioRxiv">
        <title>Improved chromosome-level genome assembly for marigold (Tagetes erecta).</title>
        <authorList>
            <person name="Jiang F."/>
            <person name="Yuan L."/>
            <person name="Wang S."/>
            <person name="Wang H."/>
            <person name="Xu D."/>
            <person name="Wang A."/>
            <person name="Fan W."/>
        </authorList>
    </citation>
    <scope>NUCLEOTIDE SEQUENCE</scope>
    <source>
        <strain evidence="2">WSJ</strain>
        <tissue evidence="2">Leaf</tissue>
    </source>
</reference>
<feature type="compositionally biased region" description="Low complexity" evidence="1">
    <location>
        <begin position="409"/>
        <end position="418"/>
    </location>
</feature>
<sequence>MPESGAKSHLVNNGKSVQSAWLTHWAGGRTETSKHDHLTHISRSERNDLNDHDFNNHLSGVEIASDNFGFSKGIKDVDLTMGLMKPSSQSFPFFRRGQESGKLKEGVQAALGPQISDEKLTRGFNLETSSRECYLQPTEQVKYHMFFGESSYKHDSPTTREPENFRHLTAAFASKPKLENSEMPLFSRPINRDVLKTDPSTSSHPPALIEEQYKRMQKHIGRGFFPQQTSSPQHSKSQTLHHEQYSLQNVPHFVHDVEMTGMPGGLHSFSRTTHSLLITKQTDVKVYQESQFFRESRASTQLKGEAFNELNYAHPHFGKSQQGVKLQLLDSSDHESQENVEDRKASGDVLKNESSADTDTMDMESYTKNHLSGVHLSQPSKDIMVESNIEEDKSRKRKIELPDINLEISAQPAASSSAEKAEPGTSRTQSLDVNTLHLNLDQTTNSNSNSNECSNSNPGSDPGSRWIKRLKLAETSSHARVSRFFTTVKIMEGKPELLLDKHNAKKSESLTSKDRKISEFELGESSSDVTKRERKDITLAHSWIQRWGHKQNQKTPETVGTCLLDDSRSEMEELQKKQFPSIAAMALMGKAMTGFRQFKLQKKDSFVVWNTKTFE</sequence>
<evidence type="ECO:0008006" key="4">
    <source>
        <dbReference type="Google" id="ProtNLM"/>
    </source>
</evidence>
<organism evidence="2 3">
    <name type="scientific">Tagetes erecta</name>
    <name type="common">African marigold</name>
    <dbReference type="NCBI Taxonomy" id="13708"/>
    <lineage>
        <taxon>Eukaryota</taxon>
        <taxon>Viridiplantae</taxon>
        <taxon>Streptophyta</taxon>
        <taxon>Embryophyta</taxon>
        <taxon>Tracheophyta</taxon>
        <taxon>Spermatophyta</taxon>
        <taxon>Magnoliopsida</taxon>
        <taxon>eudicotyledons</taxon>
        <taxon>Gunneridae</taxon>
        <taxon>Pentapetalae</taxon>
        <taxon>asterids</taxon>
        <taxon>campanulids</taxon>
        <taxon>Asterales</taxon>
        <taxon>Asteraceae</taxon>
        <taxon>Asteroideae</taxon>
        <taxon>Heliantheae alliance</taxon>
        <taxon>Tageteae</taxon>
        <taxon>Tagetes</taxon>
    </lineage>
</organism>
<gene>
    <name evidence="2" type="ORF">QVD17_14432</name>
</gene>
<keyword evidence="3" id="KW-1185">Reference proteome</keyword>
<feature type="compositionally biased region" description="Polar residues" evidence="1">
    <location>
        <begin position="425"/>
        <end position="444"/>
    </location>
</feature>
<name>A0AAD8L1M4_TARER</name>
<dbReference type="AlphaFoldDB" id="A0AAD8L1M4"/>
<dbReference type="GO" id="GO:0010099">
    <property type="term" value="P:regulation of photomorphogenesis"/>
    <property type="evidence" value="ECO:0007669"/>
    <property type="project" value="InterPro"/>
</dbReference>
<feature type="compositionally biased region" description="Low complexity" evidence="1">
    <location>
        <begin position="445"/>
        <end position="460"/>
    </location>
</feature>
<dbReference type="EMBL" id="JAUHHV010000003">
    <property type="protein sequence ID" value="KAK1431156.1"/>
    <property type="molecule type" value="Genomic_DNA"/>
</dbReference>
<feature type="compositionally biased region" description="Basic and acidic residues" evidence="1">
    <location>
        <begin position="331"/>
        <end position="346"/>
    </location>
</feature>
<evidence type="ECO:0000256" key="1">
    <source>
        <dbReference type="SAM" id="MobiDB-lite"/>
    </source>
</evidence>
<accession>A0AAD8L1M4</accession>